<proteinExistence type="predicted"/>
<reference evidence="3 5" key="2">
    <citation type="submission" date="2020-11" db="EMBL/GenBank/DDBJ databases">
        <title>Indigenous Rhizobia Nodulating Common beans in Western Kenya.</title>
        <authorList>
            <person name="Wekesa C.S."/>
            <person name="Oelmueller R."/>
            <person name="Furch A.C."/>
        </authorList>
    </citation>
    <scope>NUCLEOTIDE SEQUENCE [LARGE SCALE GENOMIC DNA]</scope>
    <source>
        <strain evidence="5">BS3</strain>
        <strain evidence="3">S3</strain>
    </source>
</reference>
<dbReference type="InterPro" id="IPR001054">
    <property type="entry name" value="A/G_cyclase"/>
</dbReference>
<evidence type="ECO:0000259" key="1">
    <source>
        <dbReference type="PROSITE" id="PS50125"/>
    </source>
</evidence>
<dbReference type="AlphaFoldDB" id="A0A192TCM7"/>
<dbReference type="EMBL" id="CP013568">
    <property type="protein sequence ID" value="ANL85435.1"/>
    <property type="molecule type" value="Genomic_DNA"/>
</dbReference>
<dbReference type="GO" id="GO:0035556">
    <property type="term" value="P:intracellular signal transduction"/>
    <property type="evidence" value="ECO:0007669"/>
    <property type="project" value="InterPro"/>
</dbReference>
<evidence type="ECO:0000313" key="4">
    <source>
        <dbReference type="Proteomes" id="UP000078551"/>
    </source>
</evidence>
<dbReference type="GO" id="GO:0004016">
    <property type="term" value="F:adenylate cyclase activity"/>
    <property type="evidence" value="ECO:0007669"/>
    <property type="project" value="UniProtKB-ARBA"/>
</dbReference>
<feature type="domain" description="Guanylate cyclase" evidence="1">
    <location>
        <begin position="312"/>
        <end position="430"/>
    </location>
</feature>
<keyword evidence="4" id="KW-1185">Reference proteome</keyword>
<dbReference type="Proteomes" id="UP000540266">
    <property type="component" value="Chromosome"/>
</dbReference>
<evidence type="ECO:0000313" key="5">
    <source>
        <dbReference type="Proteomes" id="UP000540266"/>
    </source>
</evidence>
<dbReference type="EMBL" id="CP064931">
    <property type="protein sequence ID" value="QPK10163.1"/>
    <property type="molecule type" value="Genomic_DNA"/>
</dbReference>
<dbReference type="PANTHER" id="PTHR43081:SF19">
    <property type="entry name" value="PH-SENSITIVE ADENYLATE CYCLASE RV1264"/>
    <property type="match status" value="1"/>
</dbReference>
<dbReference type="Gene3D" id="3.30.70.1230">
    <property type="entry name" value="Nucleotide cyclase"/>
    <property type="match status" value="1"/>
</dbReference>
<reference evidence="2 4" key="1">
    <citation type="submission" date="2015-11" db="EMBL/GenBank/DDBJ databases">
        <title>The limits of bacterial species coexistence and the symbiotic plasmid transference in sympatric Rhizobium populations.</title>
        <authorList>
            <person name="Perez-Carrascal O.M."/>
            <person name="VanInsberghe D."/>
            <person name="Juarez S."/>
            <person name="Polz M.F."/>
            <person name="Vinuesa P."/>
            <person name="Gonzalez V."/>
        </authorList>
    </citation>
    <scope>NUCLEOTIDE SEQUENCE [LARGE SCALE GENOMIC DNA]</scope>
    <source>
        <strain evidence="2 4">N771</strain>
    </source>
</reference>
<dbReference type="InterPro" id="IPR029787">
    <property type="entry name" value="Nucleotide_cyclase"/>
</dbReference>
<dbReference type="Proteomes" id="UP000078551">
    <property type="component" value="Chromosome"/>
</dbReference>
<accession>A0A192TCM7</accession>
<dbReference type="Pfam" id="PF19363">
    <property type="entry name" value="DUF5939"/>
    <property type="match status" value="1"/>
</dbReference>
<dbReference type="GeneID" id="45957961"/>
<sequence>MSDVQERLLDNKMTEMELARSWSPRVISKFESLIRSGEDFSLYRINPLAFARDHAISEAESIDLFLHATRSGLFEMSWDVVCPQSGMVLDSFGALRTLKTHYVCGLCDVSGETDLDDFIEVTFTVSPQLRRLSFHDPGSLSVEDFHWKARFLSDARLPGQHARFLDVLKGMVRGLTYLAPGSVTTVRAELGPGALAGINVQTQASFALPVAGDPVTAPTRLRVRYDGQRFCASLPAVQPGPVIVEIENSAAMRGSLLLINWPPEILAQTAKPVLDFDPYMSGGMLLARQTFRRLFRSERVDEREGLGIRQVTLLFTDLKGSTAMYERLGDLNAYALVREHFALLEATVQAHSGAIVKTIGDAAMAAFSRPADAVSAALHMLGEIERFNSEHGDPSIILKIGAHCGPSIAVTLNDNLDYFGQTVNVAARVQSLADAGEICISEALFSAPGVAQLLSGHRLAAFEAPLRGVEGTACVYRVMPG</sequence>
<evidence type="ECO:0000313" key="3">
    <source>
        <dbReference type="EMBL" id="QPK10163.1"/>
    </source>
</evidence>
<dbReference type="PROSITE" id="PS50125">
    <property type="entry name" value="GUANYLATE_CYCLASE_2"/>
    <property type="match status" value="1"/>
</dbReference>
<dbReference type="GO" id="GO:0006171">
    <property type="term" value="P:cAMP biosynthetic process"/>
    <property type="evidence" value="ECO:0007669"/>
    <property type="project" value="TreeGrafter"/>
</dbReference>
<dbReference type="CDD" id="cd07302">
    <property type="entry name" value="CHD"/>
    <property type="match status" value="1"/>
</dbReference>
<dbReference type="PANTHER" id="PTHR43081">
    <property type="entry name" value="ADENYLATE CYCLASE, TERMINAL-DIFFERENTIATION SPECIFIC-RELATED"/>
    <property type="match status" value="1"/>
</dbReference>
<dbReference type="Pfam" id="PF00211">
    <property type="entry name" value="Guanylate_cyc"/>
    <property type="match status" value="1"/>
</dbReference>
<dbReference type="SMART" id="SM00044">
    <property type="entry name" value="CYCc"/>
    <property type="match status" value="1"/>
</dbReference>
<evidence type="ECO:0000313" key="2">
    <source>
        <dbReference type="EMBL" id="ANL85435.1"/>
    </source>
</evidence>
<name>A0A192TCM7_9HYPH</name>
<organism evidence="3 5">
    <name type="scientific">Rhizobium phaseoli</name>
    <dbReference type="NCBI Taxonomy" id="396"/>
    <lineage>
        <taxon>Bacteria</taxon>
        <taxon>Pseudomonadati</taxon>
        <taxon>Pseudomonadota</taxon>
        <taxon>Alphaproteobacteria</taxon>
        <taxon>Hyphomicrobiales</taxon>
        <taxon>Rhizobiaceae</taxon>
        <taxon>Rhizobium/Agrobacterium group</taxon>
        <taxon>Rhizobium</taxon>
    </lineage>
</organism>
<dbReference type="SUPFAM" id="SSF55073">
    <property type="entry name" value="Nucleotide cyclase"/>
    <property type="match status" value="1"/>
</dbReference>
<dbReference type="STRING" id="396.AMC85_CH02676"/>
<gene>
    <name evidence="2" type="ORF">AMC81_CH02674</name>
    <name evidence="3" type="ORF">HER27_006290</name>
</gene>
<dbReference type="InterPro" id="IPR050697">
    <property type="entry name" value="Adenylyl/Guanylyl_Cyclase_3/4"/>
</dbReference>
<protein>
    <submittedName>
        <fullName evidence="2">Adenylate cyclase family 3 protein</fullName>
    </submittedName>
    <submittedName>
        <fullName evidence="3">Adenylate/guanylate cyclase domain-containing protein</fullName>
    </submittedName>
</protein>
<dbReference type="RefSeq" id="WP_064825381.1">
    <property type="nucleotide sequence ID" value="NZ_CP013532.1"/>
</dbReference>
<dbReference type="InterPro" id="IPR045983">
    <property type="entry name" value="GUC-dom-containing_N"/>
</dbReference>